<dbReference type="Proteomes" id="UP000622890">
    <property type="component" value="Unassembled WGS sequence"/>
</dbReference>
<reference evidence="2" key="1">
    <citation type="submission" date="2021-01" db="EMBL/GenBank/DDBJ databases">
        <title>Genome sequence of strain Noviherbaspirillum sp. DKR-6.</title>
        <authorList>
            <person name="Chaudhary D.K."/>
        </authorList>
    </citation>
    <scope>NUCLEOTIDE SEQUENCE</scope>
    <source>
        <strain evidence="2">DKR-6</strain>
    </source>
</reference>
<protein>
    <submittedName>
        <fullName evidence="2">Uncharacterized protein</fullName>
    </submittedName>
</protein>
<organism evidence="2 3">
    <name type="scientific">Noviherbaspirillum pedocola</name>
    <dbReference type="NCBI Taxonomy" id="2801341"/>
    <lineage>
        <taxon>Bacteria</taxon>
        <taxon>Pseudomonadati</taxon>
        <taxon>Pseudomonadota</taxon>
        <taxon>Betaproteobacteria</taxon>
        <taxon>Burkholderiales</taxon>
        <taxon>Oxalobacteraceae</taxon>
        <taxon>Noviherbaspirillum</taxon>
    </lineage>
</organism>
<dbReference type="AlphaFoldDB" id="A0A934SS66"/>
<name>A0A934SS66_9BURK</name>
<keyword evidence="1" id="KW-1133">Transmembrane helix</keyword>
<keyword evidence="1" id="KW-0812">Transmembrane</keyword>
<feature type="transmembrane region" description="Helical" evidence="1">
    <location>
        <begin position="218"/>
        <end position="239"/>
    </location>
</feature>
<gene>
    <name evidence="2" type="ORF">JJB74_06670</name>
</gene>
<feature type="transmembrane region" description="Helical" evidence="1">
    <location>
        <begin position="95"/>
        <end position="116"/>
    </location>
</feature>
<feature type="transmembrane region" description="Helical" evidence="1">
    <location>
        <begin position="136"/>
        <end position="154"/>
    </location>
</feature>
<dbReference type="RefSeq" id="WP_200591038.1">
    <property type="nucleotide sequence ID" value="NZ_JAEPBG010000002.1"/>
</dbReference>
<feature type="transmembrane region" description="Helical" evidence="1">
    <location>
        <begin position="12"/>
        <end position="33"/>
    </location>
</feature>
<keyword evidence="3" id="KW-1185">Reference proteome</keyword>
<evidence type="ECO:0000256" key="1">
    <source>
        <dbReference type="SAM" id="Phobius"/>
    </source>
</evidence>
<dbReference type="EMBL" id="JAEPBG010000002">
    <property type="protein sequence ID" value="MBK4734283.1"/>
    <property type="molecule type" value="Genomic_DNA"/>
</dbReference>
<evidence type="ECO:0000313" key="2">
    <source>
        <dbReference type="EMBL" id="MBK4734283.1"/>
    </source>
</evidence>
<keyword evidence="1" id="KW-0472">Membrane</keyword>
<proteinExistence type="predicted"/>
<feature type="transmembrane region" description="Helical" evidence="1">
    <location>
        <begin position="297"/>
        <end position="317"/>
    </location>
</feature>
<feature type="transmembrane region" description="Helical" evidence="1">
    <location>
        <begin position="266"/>
        <end position="285"/>
    </location>
</feature>
<comment type="caution">
    <text evidence="2">The sequence shown here is derived from an EMBL/GenBank/DDBJ whole genome shotgun (WGS) entry which is preliminary data.</text>
</comment>
<evidence type="ECO:0000313" key="3">
    <source>
        <dbReference type="Proteomes" id="UP000622890"/>
    </source>
</evidence>
<sequence>MLEAAPATTKRGALTYVGAFIVLFGIIMIPFFLCSPLPLVDYPNHVARMYIIANLSHSADLAKYYALNWGFVPNLAMDLIVPALIGPLSAETASWLFTLVTLLLIATGTMALHRALFRRWTYTPFLCFLLLYNRSFIWGFLNYLFTVGLALWVFAAHVHFRKRGSVINRVGLFTIASIVLMTSHLHAFACYAILVGCYEISIAWRVRRKTGAIPWMDLVIPALQFVAPLLIFVLLSSTANRAGEMAYFGILGKINGLVDIFNNYNAVLDVATFAVLGGLFALGLYTRRIVVHQDMRFGIVALFLIYWAMPDQIFSSFFADRRLMVLVGLVLVASMDLRLEGLRWQRPLLAAICLLFVGRMGVIMLNWHRTEPVFRDVLSVMDDIKPGTRVLAMVGGGITPTIQNPPLDHISNLAVVKKNVYINSLFAEPGQQPLRVVTGNSASYSISPSQTLRQKPEQKLANPFPNILWERFDYVLLINPVSITKDIPSYLHPVRHAGVATLYAVGDEAKVD</sequence>
<accession>A0A934SS66</accession>